<dbReference type="PANTHER" id="PTHR30267:SF2">
    <property type="entry name" value="PROTEIN PRKA"/>
    <property type="match status" value="1"/>
</dbReference>
<keyword evidence="2" id="KW-0808">Transferase</keyword>
<organism evidence="2 3">
    <name type="scientific">Tectimicrobiota bacterium</name>
    <dbReference type="NCBI Taxonomy" id="2528274"/>
    <lineage>
        <taxon>Bacteria</taxon>
        <taxon>Pseudomonadati</taxon>
        <taxon>Nitrospinota/Tectimicrobiota group</taxon>
        <taxon>Candidatus Tectimicrobiota</taxon>
    </lineage>
</organism>
<dbReference type="Proteomes" id="UP000769766">
    <property type="component" value="Unassembled WGS sequence"/>
</dbReference>
<comment type="caution">
    <text evidence="2">The sequence shown here is derived from an EMBL/GenBank/DDBJ whole genome shotgun (WGS) entry which is preliminary data.</text>
</comment>
<feature type="domain" description="PrkA C-terminal" evidence="1">
    <location>
        <begin position="1"/>
        <end position="137"/>
    </location>
</feature>
<keyword evidence="2" id="KW-0418">Kinase</keyword>
<dbReference type="InterPro" id="IPR010650">
    <property type="entry name" value="PrkA_C"/>
</dbReference>
<feature type="non-terminal residue" evidence="2">
    <location>
        <position position="1"/>
    </location>
</feature>
<sequence>AETLFQNYLDHAEAYVTKKKLIDPNTKEELEPDVKFMESIEEQLGISGSAAQGFRQDVTSFLFSLVRRGQKIDYRSYEPLKEAIEKKLMASVRDLSRIITKAKTRDREQSEKYDAMVKTMVEDYGYCEHCCEVVLRYGANHLWRD</sequence>
<proteinExistence type="predicted"/>
<gene>
    <name evidence="2" type="ORF">HYY20_01800</name>
</gene>
<dbReference type="GO" id="GO:0004672">
    <property type="term" value="F:protein kinase activity"/>
    <property type="evidence" value="ECO:0007669"/>
    <property type="project" value="TreeGrafter"/>
</dbReference>
<evidence type="ECO:0000259" key="1">
    <source>
        <dbReference type="Pfam" id="PF06798"/>
    </source>
</evidence>
<protein>
    <submittedName>
        <fullName evidence="2">Serine protein kinase</fullName>
    </submittedName>
</protein>
<evidence type="ECO:0000313" key="3">
    <source>
        <dbReference type="Proteomes" id="UP000769766"/>
    </source>
</evidence>
<reference evidence="2" key="1">
    <citation type="submission" date="2020-07" db="EMBL/GenBank/DDBJ databases">
        <title>Huge and variable diversity of episymbiotic CPR bacteria and DPANN archaea in groundwater ecosystems.</title>
        <authorList>
            <person name="He C.Y."/>
            <person name="Keren R."/>
            <person name="Whittaker M."/>
            <person name="Farag I.F."/>
            <person name="Doudna J."/>
            <person name="Cate J.H.D."/>
            <person name="Banfield J.F."/>
        </authorList>
    </citation>
    <scope>NUCLEOTIDE SEQUENCE</scope>
    <source>
        <strain evidence="2">NC_groundwater_672_Ag_B-0.1um_62_36</strain>
    </source>
</reference>
<dbReference type="PANTHER" id="PTHR30267">
    <property type="entry name" value="PROTEIN KINASE PRKA"/>
    <property type="match status" value="1"/>
</dbReference>
<dbReference type="AlphaFoldDB" id="A0A932CM49"/>
<name>A0A932CM49_UNCTE</name>
<dbReference type="EMBL" id="JACPRF010000052">
    <property type="protein sequence ID" value="MBI2875596.1"/>
    <property type="molecule type" value="Genomic_DNA"/>
</dbReference>
<evidence type="ECO:0000313" key="2">
    <source>
        <dbReference type="EMBL" id="MBI2875596.1"/>
    </source>
</evidence>
<accession>A0A932CM49</accession>
<dbReference type="Pfam" id="PF06798">
    <property type="entry name" value="PrkA"/>
    <property type="match status" value="1"/>
</dbReference>